<dbReference type="SUPFAM" id="SSF52490">
    <property type="entry name" value="Tubulin nucleotide-binding domain-like"/>
    <property type="match status" value="1"/>
</dbReference>
<organism evidence="15 16">
    <name type="scientific">Psylliodes chrysocephalus</name>
    <dbReference type="NCBI Taxonomy" id="3402493"/>
    <lineage>
        <taxon>Eukaryota</taxon>
        <taxon>Metazoa</taxon>
        <taxon>Ecdysozoa</taxon>
        <taxon>Arthropoda</taxon>
        <taxon>Hexapoda</taxon>
        <taxon>Insecta</taxon>
        <taxon>Pterygota</taxon>
        <taxon>Neoptera</taxon>
        <taxon>Endopterygota</taxon>
        <taxon>Coleoptera</taxon>
        <taxon>Polyphaga</taxon>
        <taxon>Cucujiformia</taxon>
        <taxon>Chrysomeloidea</taxon>
        <taxon>Chrysomelidae</taxon>
        <taxon>Galerucinae</taxon>
        <taxon>Alticini</taxon>
        <taxon>Psylliodes</taxon>
    </lineage>
</organism>
<feature type="domain" description="Tubulin/FtsZ GTPase" evidence="13">
    <location>
        <begin position="48"/>
        <end position="245"/>
    </location>
</feature>
<evidence type="ECO:0000313" key="16">
    <source>
        <dbReference type="Proteomes" id="UP001153636"/>
    </source>
</evidence>
<evidence type="ECO:0008006" key="17">
    <source>
        <dbReference type="Google" id="ProtNLM"/>
    </source>
</evidence>
<dbReference type="SMART" id="SM00865">
    <property type="entry name" value="Tubulin_C"/>
    <property type="match status" value="1"/>
</dbReference>
<keyword evidence="5" id="KW-0493">Microtubule</keyword>
<dbReference type="GO" id="GO:0016787">
    <property type="term" value="F:hydrolase activity"/>
    <property type="evidence" value="ECO:0007669"/>
    <property type="project" value="UniProtKB-KW"/>
</dbReference>
<keyword evidence="10" id="KW-0342">GTP-binding</keyword>
<dbReference type="InterPro" id="IPR036525">
    <property type="entry name" value="Tubulin/FtsZ_GTPase_sf"/>
</dbReference>
<dbReference type="InterPro" id="IPR002452">
    <property type="entry name" value="Alpha_tubulin"/>
</dbReference>
<keyword evidence="6" id="KW-0479">Metal-binding</keyword>
<evidence type="ECO:0000256" key="3">
    <source>
        <dbReference type="ARBA" id="ARBA00009636"/>
    </source>
</evidence>
<dbReference type="Pfam" id="PF03953">
    <property type="entry name" value="Tubulin_C"/>
    <property type="match status" value="1"/>
</dbReference>
<comment type="subcellular location">
    <subcellularLocation>
        <location evidence="2">Cytoplasm</location>
        <location evidence="2">Cytoskeleton</location>
    </subcellularLocation>
</comment>
<protein>
    <recommendedName>
        <fullName evidence="17">Tubulin alpha chain</fullName>
    </recommendedName>
</protein>
<keyword evidence="11" id="KW-0206">Cytoskeleton</keyword>
<dbReference type="GO" id="GO:0007017">
    <property type="term" value="P:microtubule-based process"/>
    <property type="evidence" value="ECO:0007669"/>
    <property type="project" value="InterPro"/>
</dbReference>
<sequence length="436" mass="48776">MARREIIQIHIGQAGVQMANACWELYCLEHGIKPDGTMYDPNHAEDSYSSFFNLTAYGQAVPRVTMIDLEPTVIDEIRTGCYRKLFSPSLLLTGKEDAANNFARGRYGIGEEMLELSLDRIRRMVEECGNMQGFIIFRAYGGGTGGGLGSLFLQQLSQEFTKVSILEFVLFPSPVLSNIIVEPYNTVLATHASGEYQDLAFIMDNEAMYDILCEKLDISRPTFTNVNRIIGQIVSNVTASLRYEGAINVDLREFQTNLVPYKRIHYPLITFAPFIPLTRLFHEQSSVASLTNSCFSNGSQLIKCELQAGKYMSCCLLYRGNVTPVDVNNAIVSLKNKRVVQFVDWSPAGYKVGINYMPPVAVPGGDLAKINRAVTMLANTTALKFSWQKLLSKYNLMLSKRAFVHHFVGEGMEESEFSDAKEDLKALISDYSEIDT</sequence>
<evidence type="ECO:0000256" key="8">
    <source>
        <dbReference type="ARBA" id="ARBA00022801"/>
    </source>
</evidence>
<evidence type="ECO:0000259" key="13">
    <source>
        <dbReference type="SMART" id="SM00864"/>
    </source>
</evidence>
<keyword evidence="8" id="KW-0378">Hydrolase</keyword>
<evidence type="ECO:0000256" key="9">
    <source>
        <dbReference type="ARBA" id="ARBA00022842"/>
    </source>
</evidence>
<feature type="domain" description="Tubulin/FtsZ 2-layer sandwich" evidence="14">
    <location>
        <begin position="247"/>
        <end position="392"/>
    </location>
</feature>
<dbReference type="PRINTS" id="PR01161">
    <property type="entry name" value="TUBULIN"/>
</dbReference>
<evidence type="ECO:0000256" key="6">
    <source>
        <dbReference type="ARBA" id="ARBA00022723"/>
    </source>
</evidence>
<dbReference type="PANTHER" id="PTHR11588">
    <property type="entry name" value="TUBULIN"/>
    <property type="match status" value="1"/>
</dbReference>
<comment type="cofactor">
    <cofactor evidence="1">
        <name>Mg(2+)</name>
        <dbReference type="ChEBI" id="CHEBI:18420"/>
    </cofactor>
</comment>
<proteinExistence type="inferred from homology"/>
<dbReference type="CDD" id="cd02186">
    <property type="entry name" value="alpha_tubulin"/>
    <property type="match status" value="1"/>
</dbReference>
<comment type="similarity">
    <text evidence="3">Belongs to the tubulin family.</text>
</comment>
<evidence type="ECO:0000256" key="5">
    <source>
        <dbReference type="ARBA" id="ARBA00022701"/>
    </source>
</evidence>
<keyword evidence="7" id="KW-0547">Nucleotide-binding</keyword>
<dbReference type="PRINTS" id="PR01162">
    <property type="entry name" value="ALPHATUBULIN"/>
</dbReference>
<dbReference type="GO" id="GO:0005874">
    <property type="term" value="C:microtubule"/>
    <property type="evidence" value="ECO:0007669"/>
    <property type="project" value="UniProtKB-KW"/>
</dbReference>
<dbReference type="InterPro" id="IPR018316">
    <property type="entry name" value="Tubulin/FtsZ_2-layer-sand-dom"/>
</dbReference>
<dbReference type="GO" id="GO:0046872">
    <property type="term" value="F:metal ion binding"/>
    <property type="evidence" value="ECO:0007669"/>
    <property type="project" value="UniProtKB-KW"/>
</dbReference>
<dbReference type="GO" id="GO:0005525">
    <property type="term" value="F:GTP binding"/>
    <property type="evidence" value="ECO:0007669"/>
    <property type="project" value="UniProtKB-KW"/>
</dbReference>
<evidence type="ECO:0000256" key="7">
    <source>
        <dbReference type="ARBA" id="ARBA00022741"/>
    </source>
</evidence>
<evidence type="ECO:0000313" key="15">
    <source>
        <dbReference type="EMBL" id="CAH1101133.1"/>
    </source>
</evidence>
<evidence type="ECO:0000256" key="11">
    <source>
        <dbReference type="ARBA" id="ARBA00023212"/>
    </source>
</evidence>
<gene>
    <name evidence="15" type="ORF">PSYICH_LOCUS2481</name>
</gene>
<dbReference type="SMART" id="SM00864">
    <property type="entry name" value="Tubulin"/>
    <property type="match status" value="1"/>
</dbReference>
<dbReference type="GO" id="GO:0005200">
    <property type="term" value="F:structural constituent of cytoskeleton"/>
    <property type="evidence" value="ECO:0007669"/>
    <property type="project" value="InterPro"/>
</dbReference>
<evidence type="ECO:0000256" key="12">
    <source>
        <dbReference type="ARBA" id="ARBA00049117"/>
    </source>
</evidence>
<dbReference type="Gene3D" id="3.30.1330.20">
    <property type="entry name" value="Tubulin/FtsZ, C-terminal domain"/>
    <property type="match status" value="1"/>
</dbReference>
<dbReference type="InterPro" id="IPR008280">
    <property type="entry name" value="Tub_FtsZ_C"/>
</dbReference>
<dbReference type="SUPFAM" id="SSF55307">
    <property type="entry name" value="Tubulin C-terminal domain-like"/>
    <property type="match status" value="1"/>
</dbReference>
<dbReference type="EMBL" id="OV651823">
    <property type="protein sequence ID" value="CAH1101133.1"/>
    <property type="molecule type" value="Genomic_DNA"/>
</dbReference>
<evidence type="ECO:0000259" key="14">
    <source>
        <dbReference type="SMART" id="SM00865"/>
    </source>
</evidence>
<keyword evidence="4" id="KW-0963">Cytoplasm</keyword>
<dbReference type="Gene3D" id="1.10.287.600">
    <property type="entry name" value="Helix hairpin bin"/>
    <property type="match status" value="1"/>
</dbReference>
<dbReference type="FunFam" id="3.40.50.1440:FF:000007">
    <property type="entry name" value="Tubulin alpha chain"/>
    <property type="match status" value="1"/>
</dbReference>
<name>A0A9P0G5Y1_9CUCU</name>
<reference evidence="15" key="1">
    <citation type="submission" date="2022-01" db="EMBL/GenBank/DDBJ databases">
        <authorList>
            <person name="King R."/>
        </authorList>
    </citation>
    <scope>NUCLEOTIDE SEQUENCE</scope>
</reference>
<dbReference type="InterPro" id="IPR023123">
    <property type="entry name" value="Tubulin_C"/>
</dbReference>
<dbReference type="AlphaFoldDB" id="A0A9P0G5Y1"/>
<dbReference type="Proteomes" id="UP001153636">
    <property type="component" value="Chromosome 11"/>
</dbReference>
<dbReference type="InterPro" id="IPR037103">
    <property type="entry name" value="Tubulin/FtsZ-like_C"/>
</dbReference>
<dbReference type="InterPro" id="IPR000217">
    <property type="entry name" value="Tubulin"/>
</dbReference>
<evidence type="ECO:0000256" key="2">
    <source>
        <dbReference type="ARBA" id="ARBA00004245"/>
    </source>
</evidence>
<evidence type="ECO:0000256" key="4">
    <source>
        <dbReference type="ARBA" id="ARBA00022490"/>
    </source>
</evidence>
<dbReference type="Pfam" id="PF00091">
    <property type="entry name" value="Tubulin"/>
    <property type="match status" value="1"/>
</dbReference>
<evidence type="ECO:0000256" key="1">
    <source>
        <dbReference type="ARBA" id="ARBA00001946"/>
    </source>
</evidence>
<keyword evidence="9" id="KW-0460">Magnesium</keyword>
<accession>A0A9P0G5Y1</accession>
<evidence type="ECO:0000256" key="10">
    <source>
        <dbReference type="ARBA" id="ARBA00023134"/>
    </source>
</evidence>
<dbReference type="Gene3D" id="3.40.50.1440">
    <property type="entry name" value="Tubulin/FtsZ, GTPase domain"/>
    <property type="match status" value="1"/>
</dbReference>
<dbReference type="OrthoDB" id="1844at2759"/>
<dbReference type="InterPro" id="IPR003008">
    <property type="entry name" value="Tubulin_FtsZ_GTPase"/>
</dbReference>
<comment type="catalytic activity">
    <reaction evidence="12">
        <text>GTP + H2O = GDP + phosphate + H(+)</text>
        <dbReference type="Rhea" id="RHEA:19669"/>
        <dbReference type="ChEBI" id="CHEBI:15377"/>
        <dbReference type="ChEBI" id="CHEBI:15378"/>
        <dbReference type="ChEBI" id="CHEBI:37565"/>
        <dbReference type="ChEBI" id="CHEBI:43474"/>
        <dbReference type="ChEBI" id="CHEBI:58189"/>
    </reaction>
    <physiologicalReaction direction="left-to-right" evidence="12">
        <dbReference type="Rhea" id="RHEA:19670"/>
    </physiologicalReaction>
</comment>
<keyword evidence="16" id="KW-1185">Reference proteome</keyword>